<dbReference type="AlphaFoldDB" id="A0AA37BQI4"/>
<protein>
    <submittedName>
        <fullName evidence="3">Uncharacterized protein</fullName>
    </submittedName>
</protein>
<gene>
    <name evidence="3" type="ORF">GCM10007108_05740</name>
</gene>
<dbReference type="EMBL" id="BMNY01000001">
    <property type="protein sequence ID" value="GGM70577.1"/>
    <property type="molecule type" value="Genomic_DNA"/>
</dbReference>
<comment type="caution">
    <text evidence="3">The sequence shown here is derived from an EMBL/GenBank/DDBJ whole genome shotgun (WGS) entry which is preliminary data.</text>
</comment>
<keyword evidence="4" id="KW-1185">Reference proteome</keyword>
<keyword evidence="2" id="KW-1133">Transmembrane helix</keyword>
<feature type="region of interest" description="Disordered" evidence="1">
    <location>
        <begin position="42"/>
        <end position="65"/>
    </location>
</feature>
<evidence type="ECO:0000313" key="3">
    <source>
        <dbReference type="EMBL" id="GGM70577.1"/>
    </source>
</evidence>
<dbReference type="Proteomes" id="UP000632195">
    <property type="component" value="Unassembled WGS sequence"/>
</dbReference>
<evidence type="ECO:0000256" key="2">
    <source>
        <dbReference type="SAM" id="Phobius"/>
    </source>
</evidence>
<feature type="transmembrane region" description="Helical" evidence="2">
    <location>
        <begin position="6"/>
        <end position="24"/>
    </location>
</feature>
<dbReference type="RefSeq" id="WP_188680153.1">
    <property type="nucleotide sequence ID" value="NZ_BMNY01000001.1"/>
</dbReference>
<proteinExistence type="predicted"/>
<sequence>MEYISIVAIALSVVSICLWAYSLASMRGRKVEVDNTPRAVDAGFEVSGGTGKGESDEGPTASAPHHETYALGISTEELERFSLQVIKNLDMINKRIGVKFDVKPLQAKKESQGKK</sequence>
<evidence type="ECO:0000256" key="1">
    <source>
        <dbReference type="SAM" id="MobiDB-lite"/>
    </source>
</evidence>
<name>A0AA37BQI4_9ARCH</name>
<keyword evidence="2" id="KW-0812">Transmembrane</keyword>
<accession>A0AA37BQI4</accession>
<keyword evidence="2" id="KW-0472">Membrane</keyword>
<reference evidence="3" key="1">
    <citation type="journal article" date="2014" name="Int. J. Syst. Evol. Microbiol.">
        <title>Complete genome sequence of Corynebacterium casei LMG S-19264T (=DSM 44701T), isolated from a smear-ripened cheese.</title>
        <authorList>
            <consortium name="US DOE Joint Genome Institute (JGI-PGF)"/>
            <person name="Walter F."/>
            <person name="Albersmeier A."/>
            <person name="Kalinowski J."/>
            <person name="Ruckert C."/>
        </authorList>
    </citation>
    <scope>NUCLEOTIDE SEQUENCE</scope>
    <source>
        <strain evidence="3">JCM 13583</strain>
    </source>
</reference>
<evidence type="ECO:0000313" key="4">
    <source>
        <dbReference type="Proteomes" id="UP000632195"/>
    </source>
</evidence>
<reference evidence="3" key="2">
    <citation type="submission" date="2022-09" db="EMBL/GenBank/DDBJ databases">
        <authorList>
            <person name="Sun Q."/>
            <person name="Ohkuma M."/>
        </authorList>
    </citation>
    <scope>NUCLEOTIDE SEQUENCE</scope>
    <source>
        <strain evidence="3">JCM 13583</strain>
    </source>
</reference>
<organism evidence="3 4">
    <name type="scientific">Thermogymnomonas acidicola</name>
    <dbReference type="NCBI Taxonomy" id="399579"/>
    <lineage>
        <taxon>Archaea</taxon>
        <taxon>Methanobacteriati</taxon>
        <taxon>Thermoplasmatota</taxon>
        <taxon>Thermoplasmata</taxon>
        <taxon>Thermoplasmatales</taxon>
        <taxon>Thermogymnomonas</taxon>
    </lineage>
</organism>